<dbReference type="InterPro" id="IPR042094">
    <property type="entry name" value="T2SS_GspF_sf"/>
</dbReference>
<feature type="transmembrane region" description="Helical" evidence="6">
    <location>
        <begin position="6"/>
        <end position="27"/>
    </location>
</feature>
<dbReference type="KEGG" id="paun:MJA45_19825"/>
<keyword evidence="9" id="KW-1185">Reference proteome</keyword>
<comment type="subcellular location">
    <subcellularLocation>
        <location evidence="1">Cell membrane</location>
        <topology evidence="1">Multi-pass membrane protein</topology>
    </subcellularLocation>
</comment>
<evidence type="ECO:0000256" key="1">
    <source>
        <dbReference type="ARBA" id="ARBA00004651"/>
    </source>
</evidence>
<protein>
    <submittedName>
        <fullName evidence="8">Type II secretion system F family protein</fullName>
    </submittedName>
</protein>
<proteinExistence type="predicted"/>
<evidence type="ECO:0000259" key="7">
    <source>
        <dbReference type="Pfam" id="PF00482"/>
    </source>
</evidence>
<dbReference type="PANTHER" id="PTHR35007:SF1">
    <property type="entry name" value="PILUS ASSEMBLY PROTEIN"/>
    <property type="match status" value="1"/>
</dbReference>
<evidence type="ECO:0000256" key="2">
    <source>
        <dbReference type="ARBA" id="ARBA00022475"/>
    </source>
</evidence>
<dbReference type="InterPro" id="IPR018076">
    <property type="entry name" value="T2SS_GspF_dom"/>
</dbReference>
<reference evidence="8 9" key="1">
    <citation type="submission" date="2022-02" db="EMBL/GenBank/DDBJ databases">
        <title>Paenibacillus sp. MBLB1776 Whole Genome Shotgun Sequencing.</title>
        <authorList>
            <person name="Hwang C.Y."/>
            <person name="Cho E.-S."/>
            <person name="Seo M.-J."/>
        </authorList>
    </citation>
    <scope>NUCLEOTIDE SEQUENCE [LARGE SCALE GENOMIC DNA]</scope>
    <source>
        <strain evidence="8 9">MBLB1776</strain>
    </source>
</reference>
<dbReference type="Proteomes" id="UP001305702">
    <property type="component" value="Chromosome"/>
</dbReference>
<organism evidence="8 9">
    <name type="scientific">Paenibacillus aurantius</name>
    <dbReference type="NCBI Taxonomy" id="2918900"/>
    <lineage>
        <taxon>Bacteria</taxon>
        <taxon>Bacillati</taxon>
        <taxon>Bacillota</taxon>
        <taxon>Bacilli</taxon>
        <taxon>Bacillales</taxon>
        <taxon>Paenibacillaceae</taxon>
        <taxon>Paenibacillus</taxon>
    </lineage>
</organism>
<feature type="transmembrane region" description="Helical" evidence="6">
    <location>
        <begin position="111"/>
        <end position="128"/>
    </location>
</feature>
<dbReference type="PANTHER" id="PTHR35007">
    <property type="entry name" value="INTEGRAL MEMBRANE PROTEIN-RELATED"/>
    <property type="match status" value="1"/>
</dbReference>
<evidence type="ECO:0000313" key="9">
    <source>
        <dbReference type="Proteomes" id="UP001305702"/>
    </source>
</evidence>
<dbReference type="Pfam" id="PF00482">
    <property type="entry name" value="T2SSF"/>
    <property type="match status" value="1"/>
</dbReference>
<dbReference type="RefSeq" id="WP_315603634.1">
    <property type="nucleotide sequence ID" value="NZ_CP130318.1"/>
</dbReference>
<keyword evidence="5 6" id="KW-0472">Membrane</keyword>
<dbReference type="Gene3D" id="1.20.81.30">
    <property type="entry name" value="Type II secretion system (T2SS), domain F"/>
    <property type="match status" value="1"/>
</dbReference>
<keyword evidence="3 6" id="KW-0812">Transmembrane</keyword>
<evidence type="ECO:0000313" key="8">
    <source>
        <dbReference type="EMBL" id="WNQ09860.1"/>
    </source>
</evidence>
<sequence length="313" mass="34938">MPFETWMLVVVFVFAFSAVMGGAEIISTRRNLNALNRRMRPLYTAEARRKKSVLDRYEAKLAHSDYGSELGEKLKGANLTLSPLRWMAIQAGIFTALSVLLGVLLSLKFPFNLIVSFYLTVFLSRKWLKSRRNKFAQLVNSQLPEVSRMLASCLRAGMSIQQSIETVARELKAPAGPLFNAMSQQLHLGTSVEAVFEKMSERFSSKDFQLLLKTIIIQRKAGGNLGQALDHLAKTLEDRARMNQELSNQTAESRYIAITLAVIPIVLIIGFNVVFDGFIMPLFTIPGLILLVVVAILMTIGFLAIRKVSNIKA</sequence>
<evidence type="ECO:0000256" key="3">
    <source>
        <dbReference type="ARBA" id="ARBA00022692"/>
    </source>
</evidence>
<feature type="domain" description="Type II secretion system protein GspF" evidence="7">
    <location>
        <begin position="147"/>
        <end position="269"/>
    </location>
</feature>
<feature type="transmembrane region" description="Helical" evidence="6">
    <location>
        <begin position="84"/>
        <end position="105"/>
    </location>
</feature>
<gene>
    <name evidence="8" type="ORF">MJA45_19825</name>
</gene>
<feature type="transmembrane region" description="Helical" evidence="6">
    <location>
        <begin position="255"/>
        <end position="275"/>
    </location>
</feature>
<evidence type="ECO:0000256" key="6">
    <source>
        <dbReference type="SAM" id="Phobius"/>
    </source>
</evidence>
<feature type="transmembrane region" description="Helical" evidence="6">
    <location>
        <begin position="281"/>
        <end position="305"/>
    </location>
</feature>
<keyword evidence="2" id="KW-1003">Cell membrane</keyword>
<dbReference type="AlphaFoldDB" id="A0AA96LCV1"/>
<dbReference type="GO" id="GO:0005886">
    <property type="term" value="C:plasma membrane"/>
    <property type="evidence" value="ECO:0007669"/>
    <property type="project" value="UniProtKB-SubCell"/>
</dbReference>
<evidence type="ECO:0000256" key="5">
    <source>
        <dbReference type="ARBA" id="ARBA00023136"/>
    </source>
</evidence>
<dbReference type="EMBL" id="CP130318">
    <property type="protein sequence ID" value="WNQ09860.1"/>
    <property type="molecule type" value="Genomic_DNA"/>
</dbReference>
<keyword evidence="4 6" id="KW-1133">Transmembrane helix</keyword>
<accession>A0AA96LCV1</accession>
<name>A0AA96LCV1_9BACL</name>
<evidence type="ECO:0000256" key="4">
    <source>
        <dbReference type="ARBA" id="ARBA00022989"/>
    </source>
</evidence>